<feature type="region of interest" description="Disordered" evidence="1">
    <location>
        <begin position="297"/>
        <end position="336"/>
    </location>
</feature>
<feature type="compositionally biased region" description="Acidic residues" evidence="1">
    <location>
        <begin position="316"/>
        <end position="332"/>
    </location>
</feature>
<dbReference type="InterPro" id="IPR008709">
    <property type="entry name" value="Neurochondrin"/>
</dbReference>
<evidence type="ECO:0000256" key="1">
    <source>
        <dbReference type="SAM" id="MobiDB-lite"/>
    </source>
</evidence>
<dbReference type="EMBL" id="OX459120">
    <property type="protein sequence ID" value="CAI9098607.1"/>
    <property type="molecule type" value="Genomic_DNA"/>
</dbReference>
<accession>A0AAV1CVX4</accession>
<dbReference type="PANTHER" id="PTHR36740">
    <property type="entry name" value="PRC DOMAIN-CONTAINING PROTEIN"/>
    <property type="match status" value="1"/>
</dbReference>
<dbReference type="Pfam" id="PF05536">
    <property type="entry name" value="Neurochondrin"/>
    <property type="match status" value="1"/>
</dbReference>
<evidence type="ECO:0000313" key="3">
    <source>
        <dbReference type="Proteomes" id="UP001161247"/>
    </source>
</evidence>
<dbReference type="AlphaFoldDB" id="A0AAV1CVX4"/>
<feature type="region of interest" description="Disordered" evidence="1">
    <location>
        <begin position="77"/>
        <end position="97"/>
    </location>
</feature>
<feature type="compositionally biased region" description="Basic and acidic residues" evidence="1">
    <location>
        <begin position="305"/>
        <end position="315"/>
    </location>
</feature>
<protein>
    <submittedName>
        <fullName evidence="2">OLC1v1035286C1</fullName>
    </submittedName>
</protein>
<dbReference type="SUPFAM" id="SSF50346">
    <property type="entry name" value="PRC-barrel domain"/>
    <property type="match status" value="2"/>
</dbReference>
<sequence length="779" mass="87030">MNSNVMFHNYYLSLQSAGPGDGVGILYFSSPFKPKRFCSTFSQHQARASKSEPYNQPQIRLKMDQQVQTFPLESQIQKEEPQENIIDGPSTSYFEEEGGEENKDEILGLEMDSPDGNIMPIRRRNQMMKRSTMIAKQVISIQSAATLGFVSQLWVDPASWTVLIVEVRPNLLSGEIERLFLEDVAKVGDVLLIEDESMMENDFKLLGLETLVGYTVVTPGRRIIGKVRGYTFDINSGAIESLELDSFGISVIPSSLVSTYRLFVEDVVGVSTDTVMVHEAAASRIQRLTKGFWGGSTAPSRKKNMGGDKYRYSKGDDDEPEECYSEDDDNSDLPDHDYIRQRRKKFVGREKNSPNCSFSTNASCHSAPDSDSIPSTSIEDCYEFLYLVASAQEDGVRVLYDSEGIQFLASQMPTLPSDGSNVVINCAMELVQLMITKLPAEEIYIKHPSELVMFVVEATRRFGLLHTDVKFKALRLLSVILSSLYSAPVRSALWSVEEDSAELPDVITSDPIPANRCIQLVFETSRVEIAVLNVLAYLRNEASKTTTALSSSSLIETMAVKCRNLSIMFSLVEAVIELVSKFEGEDHEEDSHFPDAAILSDSILMKIMSGLNETVSVVLEYLQDAKEHGQNKGDDLFASVRVIGRYLAETPDICREKVVELLKFYAFRSRGSEVRPFYYSTCFLLPMLCQMTLRADGCELFVTSGALEAVIDYLVSFILPSGNRGEDESAMFMTCRAVLNFLLNRVHLRSALVYASVFKLLGALPRWSGHRTQTTRVSS</sequence>
<dbReference type="Proteomes" id="UP001161247">
    <property type="component" value="Chromosome 3"/>
</dbReference>
<organism evidence="2 3">
    <name type="scientific">Oldenlandia corymbosa var. corymbosa</name>
    <dbReference type="NCBI Taxonomy" id="529605"/>
    <lineage>
        <taxon>Eukaryota</taxon>
        <taxon>Viridiplantae</taxon>
        <taxon>Streptophyta</taxon>
        <taxon>Embryophyta</taxon>
        <taxon>Tracheophyta</taxon>
        <taxon>Spermatophyta</taxon>
        <taxon>Magnoliopsida</taxon>
        <taxon>eudicotyledons</taxon>
        <taxon>Gunneridae</taxon>
        <taxon>Pentapetalae</taxon>
        <taxon>asterids</taxon>
        <taxon>lamiids</taxon>
        <taxon>Gentianales</taxon>
        <taxon>Rubiaceae</taxon>
        <taxon>Rubioideae</taxon>
        <taxon>Spermacoceae</taxon>
        <taxon>Hedyotis-Oldenlandia complex</taxon>
        <taxon>Oldenlandia</taxon>
    </lineage>
</organism>
<dbReference type="InterPro" id="IPR011033">
    <property type="entry name" value="PRC_barrel-like_sf"/>
</dbReference>
<keyword evidence="3" id="KW-1185">Reference proteome</keyword>
<gene>
    <name evidence="2" type="ORF">OLC1_LOCUS8775</name>
</gene>
<name>A0AAV1CVX4_OLDCO</name>
<dbReference type="PANTHER" id="PTHR36740:SF1">
    <property type="entry name" value="PRC-BARREL DOMAIN-CONTAINING PROTEIN"/>
    <property type="match status" value="1"/>
</dbReference>
<evidence type="ECO:0000313" key="2">
    <source>
        <dbReference type="EMBL" id="CAI9098607.1"/>
    </source>
</evidence>
<reference evidence="2" key="1">
    <citation type="submission" date="2023-03" db="EMBL/GenBank/DDBJ databases">
        <authorList>
            <person name="Julca I."/>
        </authorList>
    </citation>
    <scope>NUCLEOTIDE SEQUENCE</scope>
</reference>
<proteinExistence type="predicted"/>